<accession>A0A846QNA1</accession>
<keyword evidence="1" id="KW-0472">Membrane</keyword>
<dbReference type="Proteomes" id="UP000580856">
    <property type="component" value="Unassembled WGS sequence"/>
</dbReference>
<dbReference type="RefSeq" id="WP_167941713.1">
    <property type="nucleotide sequence ID" value="NZ_JAATJA010000002.1"/>
</dbReference>
<feature type="transmembrane region" description="Helical" evidence="1">
    <location>
        <begin position="63"/>
        <end position="83"/>
    </location>
</feature>
<dbReference type="AlphaFoldDB" id="A0A846QNA1"/>
<reference evidence="2 3" key="1">
    <citation type="submission" date="2020-03" db="EMBL/GenBank/DDBJ databases">
        <title>Genomic Encyclopedia of Type Strains, Phase IV (KMG-IV): sequencing the most valuable type-strain genomes for metagenomic binning, comparative biology and taxonomic classification.</title>
        <authorList>
            <person name="Goeker M."/>
        </authorList>
    </citation>
    <scope>NUCLEOTIDE SEQUENCE [LARGE SCALE GENOMIC DNA]</scope>
    <source>
        <strain evidence="2 3">DSM 24233</strain>
    </source>
</reference>
<evidence type="ECO:0000313" key="2">
    <source>
        <dbReference type="EMBL" id="NJB68667.1"/>
    </source>
</evidence>
<comment type="caution">
    <text evidence="2">The sequence shown here is derived from an EMBL/GenBank/DDBJ whole genome shotgun (WGS) entry which is preliminary data.</text>
</comment>
<keyword evidence="3" id="KW-1185">Reference proteome</keyword>
<evidence type="ECO:0000256" key="1">
    <source>
        <dbReference type="SAM" id="Phobius"/>
    </source>
</evidence>
<gene>
    <name evidence="2" type="ORF">GGQ74_002340</name>
</gene>
<evidence type="ECO:0008006" key="4">
    <source>
        <dbReference type="Google" id="ProtNLM"/>
    </source>
</evidence>
<proteinExistence type="predicted"/>
<sequence>MISYQLTTASIGIAFAVCVLFLVGKDLLHTRYSLQWLVVAGIVIPLAFVPRLSDWVAQHLGVAYPPTLILLLALVLLGVKCLVMDIDRSRQERDLRRLIQKVALLEGGRRERSDSD</sequence>
<keyword evidence="1" id="KW-1133">Transmembrane helix</keyword>
<evidence type="ECO:0000313" key="3">
    <source>
        <dbReference type="Proteomes" id="UP000580856"/>
    </source>
</evidence>
<organism evidence="2 3">
    <name type="scientific">Desulfobaculum xiamenense</name>
    <dbReference type="NCBI Taxonomy" id="995050"/>
    <lineage>
        <taxon>Bacteria</taxon>
        <taxon>Pseudomonadati</taxon>
        <taxon>Thermodesulfobacteriota</taxon>
        <taxon>Desulfovibrionia</taxon>
        <taxon>Desulfovibrionales</taxon>
        <taxon>Desulfovibrionaceae</taxon>
        <taxon>Desulfobaculum</taxon>
    </lineage>
</organism>
<feature type="transmembrane region" description="Helical" evidence="1">
    <location>
        <begin position="6"/>
        <end position="24"/>
    </location>
</feature>
<dbReference type="EMBL" id="JAATJA010000002">
    <property type="protein sequence ID" value="NJB68667.1"/>
    <property type="molecule type" value="Genomic_DNA"/>
</dbReference>
<feature type="transmembrane region" description="Helical" evidence="1">
    <location>
        <begin position="36"/>
        <end position="57"/>
    </location>
</feature>
<protein>
    <recommendedName>
        <fullName evidence="4">DUF2304 domain-containing protein</fullName>
    </recommendedName>
</protein>
<dbReference type="InterPro" id="IPR019277">
    <property type="entry name" value="DUF2304"/>
</dbReference>
<keyword evidence="1" id="KW-0812">Transmembrane</keyword>
<dbReference type="Pfam" id="PF10066">
    <property type="entry name" value="DUF2304"/>
    <property type="match status" value="1"/>
</dbReference>
<name>A0A846QNA1_9BACT</name>